<feature type="transmembrane region" description="Helical" evidence="1">
    <location>
        <begin position="106"/>
        <end position="128"/>
    </location>
</feature>
<keyword evidence="1" id="KW-0472">Membrane</keyword>
<organism evidence="2 3">
    <name type="scientific">Phaeobacter porticola</name>
    <dbReference type="NCBI Taxonomy" id="1844006"/>
    <lineage>
        <taxon>Bacteria</taxon>
        <taxon>Pseudomonadati</taxon>
        <taxon>Pseudomonadota</taxon>
        <taxon>Alphaproteobacteria</taxon>
        <taxon>Rhodobacterales</taxon>
        <taxon>Roseobacteraceae</taxon>
        <taxon>Phaeobacter</taxon>
    </lineage>
</organism>
<dbReference type="STRING" id="1844006.PhaeoP97_01551"/>
<gene>
    <name evidence="2" type="ORF">PhaeoP97_01551</name>
</gene>
<dbReference type="AlphaFoldDB" id="A0A1L3I4D0"/>
<feature type="transmembrane region" description="Helical" evidence="1">
    <location>
        <begin position="69"/>
        <end position="94"/>
    </location>
</feature>
<name>A0A1L3I4D0_9RHOB</name>
<keyword evidence="1" id="KW-0812">Transmembrane</keyword>
<keyword evidence="1" id="KW-1133">Transmembrane helix</keyword>
<evidence type="ECO:0000313" key="3">
    <source>
        <dbReference type="Proteomes" id="UP000183859"/>
    </source>
</evidence>
<proteinExistence type="predicted"/>
<dbReference type="KEGG" id="php:PhaeoP97_01551"/>
<dbReference type="RefSeq" id="WP_072504581.1">
    <property type="nucleotide sequence ID" value="NZ_CP016364.1"/>
</dbReference>
<dbReference type="Proteomes" id="UP000183859">
    <property type="component" value="Chromosome"/>
</dbReference>
<feature type="transmembrane region" description="Helical" evidence="1">
    <location>
        <begin position="140"/>
        <end position="159"/>
    </location>
</feature>
<protein>
    <recommendedName>
        <fullName evidence="4">Yip1 domain protein</fullName>
    </recommendedName>
</protein>
<evidence type="ECO:0008006" key="4">
    <source>
        <dbReference type="Google" id="ProtNLM"/>
    </source>
</evidence>
<evidence type="ECO:0000313" key="2">
    <source>
        <dbReference type="EMBL" id="APG46971.1"/>
    </source>
</evidence>
<feature type="transmembrane region" description="Helical" evidence="1">
    <location>
        <begin position="31"/>
        <end position="49"/>
    </location>
</feature>
<evidence type="ECO:0000256" key="1">
    <source>
        <dbReference type="SAM" id="Phobius"/>
    </source>
</evidence>
<sequence length="161" mass="17521">MSVTQDIVATYMGPRKVFARRLAVGLREDRLLAMLMAGCALAFIAQMPVRAREAHLTGQELNMLLGGSLLAVLFMAPLLLYGVALLAHAVARLFRGQGDSARARLALFWAFLAASPFMLLNGLVAGFIGSGPELTLVGGLWFVLFLWFWGSGMVQSYWAKT</sequence>
<accession>A0A1L3I4D0</accession>
<keyword evidence="3" id="KW-1185">Reference proteome</keyword>
<dbReference type="OrthoDB" id="7771437at2"/>
<dbReference type="EMBL" id="CP016364">
    <property type="protein sequence ID" value="APG46971.1"/>
    <property type="molecule type" value="Genomic_DNA"/>
</dbReference>
<reference evidence="3" key="1">
    <citation type="submission" date="2016-07" db="EMBL/GenBank/DDBJ databases">
        <title>Phaeobacter portensis sp. nov., a tropodithietic acid producing bacterium isolated from a German harbor.</title>
        <authorList>
            <person name="Freese H.M."/>
            <person name="Bunk B."/>
            <person name="Breider S."/>
            <person name="Brinkhoff T."/>
        </authorList>
    </citation>
    <scope>NUCLEOTIDE SEQUENCE [LARGE SCALE GENOMIC DNA]</scope>
    <source>
        <strain evidence="3">P97</strain>
    </source>
</reference>